<sequence length="222" mass="25036">MKTGDLFLPLLSLAGAARALYFYVDSQAPKCFFEELPKDTLVVGHYSAEEWDPRSAQWQQHQGINVAITVDEIFDNDHRVVSQKGASSGRFTFSSAEAGDHKICFTPSSNSGRAGWLSTANANGGIRLTLDLVIGETNEIESTDKDKLSDIATRVKDLNARLRDVKREQVFQREREAEFRDQSEITNSRVIRWIIIQLVVMGITCAWQLGHLRSFFIKQKLT</sequence>
<evidence type="ECO:0000313" key="1">
    <source>
        <dbReference type="EMBL" id="KAI9900267.1"/>
    </source>
</evidence>
<comment type="caution">
    <text evidence="1">The sequence shown here is derived from an EMBL/GenBank/DDBJ whole genome shotgun (WGS) entry which is preliminary data.</text>
</comment>
<dbReference type="EMBL" id="CM047943">
    <property type="protein sequence ID" value="KAI9900267.1"/>
    <property type="molecule type" value="Genomic_DNA"/>
</dbReference>
<reference evidence="1" key="1">
    <citation type="submission" date="2022-10" db="EMBL/GenBank/DDBJ databases">
        <title>Complete Genome of Trichothecium roseum strain YXFP-22015, a Plant Pathogen Isolated from Citrus.</title>
        <authorList>
            <person name="Wang Y."/>
            <person name="Zhu L."/>
        </authorList>
    </citation>
    <scope>NUCLEOTIDE SEQUENCE</scope>
    <source>
        <strain evidence="1">YXFP-22015</strain>
    </source>
</reference>
<protein>
    <submittedName>
        <fullName evidence="1">Uncharacterized protein</fullName>
    </submittedName>
</protein>
<proteinExistence type="predicted"/>
<accession>A0ACC0V221</accession>
<dbReference type="Proteomes" id="UP001163324">
    <property type="component" value="Chromosome 4"/>
</dbReference>
<evidence type="ECO:0000313" key="2">
    <source>
        <dbReference type="Proteomes" id="UP001163324"/>
    </source>
</evidence>
<gene>
    <name evidence="1" type="ORF">N3K66_004529</name>
</gene>
<keyword evidence="2" id="KW-1185">Reference proteome</keyword>
<name>A0ACC0V221_9HYPO</name>
<organism evidence="1 2">
    <name type="scientific">Trichothecium roseum</name>
    <dbReference type="NCBI Taxonomy" id="47278"/>
    <lineage>
        <taxon>Eukaryota</taxon>
        <taxon>Fungi</taxon>
        <taxon>Dikarya</taxon>
        <taxon>Ascomycota</taxon>
        <taxon>Pezizomycotina</taxon>
        <taxon>Sordariomycetes</taxon>
        <taxon>Hypocreomycetidae</taxon>
        <taxon>Hypocreales</taxon>
        <taxon>Hypocreales incertae sedis</taxon>
        <taxon>Trichothecium</taxon>
    </lineage>
</organism>